<evidence type="ECO:0000256" key="1">
    <source>
        <dbReference type="SAM" id="MobiDB-lite"/>
    </source>
</evidence>
<reference evidence="2" key="1">
    <citation type="submission" date="2022-07" db="EMBL/GenBank/DDBJ databases">
        <title>Phylogenomic reconstructions and comparative analyses of Kickxellomycotina fungi.</title>
        <authorList>
            <person name="Reynolds N.K."/>
            <person name="Stajich J.E."/>
            <person name="Barry K."/>
            <person name="Grigoriev I.V."/>
            <person name="Crous P."/>
            <person name="Smith M.E."/>
        </authorList>
    </citation>
    <scope>NUCLEOTIDE SEQUENCE</scope>
    <source>
        <strain evidence="2">RSA 861</strain>
    </source>
</reference>
<proteinExistence type="predicted"/>
<comment type="caution">
    <text evidence="2">The sequence shown here is derived from an EMBL/GenBank/DDBJ whole genome shotgun (WGS) entry which is preliminary data.</text>
</comment>
<accession>A0A9W7ZYV6</accession>
<feature type="region of interest" description="Disordered" evidence="1">
    <location>
        <begin position="37"/>
        <end position="60"/>
    </location>
</feature>
<sequence>MRHYLASSYPYLAMFPETFDYLPSLLPHPHPGLWYPTAQAPTHRPGGPPLAAPSSHLADGEGPVRLEMVNEWTDTVELEQAEEDRAHWRNMMRNPAEHIEPIGVEFAQFDDNV</sequence>
<dbReference type="EMBL" id="JANBPT010000624">
    <property type="protein sequence ID" value="KAJ1915570.1"/>
    <property type="molecule type" value="Genomic_DNA"/>
</dbReference>
<dbReference type="Proteomes" id="UP001150569">
    <property type="component" value="Unassembled WGS sequence"/>
</dbReference>
<organism evidence="2 3">
    <name type="scientific">Tieghemiomyces parasiticus</name>
    <dbReference type="NCBI Taxonomy" id="78921"/>
    <lineage>
        <taxon>Eukaryota</taxon>
        <taxon>Fungi</taxon>
        <taxon>Fungi incertae sedis</taxon>
        <taxon>Zoopagomycota</taxon>
        <taxon>Kickxellomycotina</taxon>
        <taxon>Dimargaritomycetes</taxon>
        <taxon>Dimargaritales</taxon>
        <taxon>Dimargaritaceae</taxon>
        <taxon>Tieghemiomyces</taxon>
    </lineage>
</organism>
<evidence type="ECO:0000313" key="3">
    <source>
        <dbReference type="Proteomes" id="UP001150569"/>
    </source>
</evidence>
<dbReference type="AlphaFoldDB" id="A0A9W7ZYV6"/>
<protein>
    <submittedName>
        <fullName evidence="2">Uncharacterized protein</fullName>
    </submittedName>
</protein>
<name>A0A9W7ZYV6_9FUNG</name>
<evidence type="ECO:0000313" key="2">
    <source>
        <dbReference type="EMBL" id="KAJ1915570.1"/>
    </source>
</evidence>
<gene>
    <name evidence="2" type="ORF">IWQ60_008397</name>
</gene>
<keyword evidence="3" id="KW-1185">Reference proteome</keyword>